<feature type="domain" description="G-protein coupled receptors family 1 profile" evidence="7">
    <location>
        <begin position="41"/>
        <end position="307"/>
    </location>
</feature>
<dbReference type="AlphaFoldDB" id="A0A286UR29"/>
<dbReference type="InParanoid" id="A0A286UR29"/>
<sequence>MLVSREDPGISSIEGPFTFGQRLGIVFIVEAAFLSLFSVLGLLLYITFAARRTRRYQRWSSSTPLHVYFLSMMISEMIQSTGVIMNLRWVTKANVSSGVYCSAQGAIKQIGDIAVALNTLAIALHTFSAIVFRWRPRHPKLVSCLVMSFIWLTIASIIIISIGTHKDNLQEYWGDTAFWCWITKRYHLQQYLLDYLFMWLTAFANIILYVPLCLVLKGIISVNGLHVKYRRKENRQHITTQGSHTSGKGVDSIAMQMLFYPAIYTLTVLPIAVVRFRAFNDKHVPFTYTVIADVLFALSGFFNVILFGFTRPALLPRRESTLPPSHHTNVSFSLRSPMADQFSVRTPAADQHSFYLRSPTTADHHSLSCRPSLPPPARTQIGALPDDSEIYRFDSNSFTDALSMESPTKPGISPSLSSIHSINHN</sequence>
<dbReference type="InterPro" id="IPR017452">
    <property type="entry name" value="GPCR_Rhodpsn_7TM"/>
</dbReference>
<proteinExistence type="predicted"/>
<dbReference type="GO" id="GO:0007189">
    <property type="term" value="P:adenylate cyclase-activating G protein-coupled receptor signaling pathway"/>
    <property type="evidence" value="ECO:0007669"/>
    <property type="project" value="TreeGrafter"/>
</dbReference>
<feature type="transmembrane region" description="Helical" evidence="6">
    <location>
        <begin position="67"/>
        <end position="90"/>
    </location>
</feature>
<keyword evidence="9" id="KW-1185">Reference proteome</keyword>
<evidence type="ECO:0000256" key="5">
    <source>
        <dbReference type="SAM" id="MobiDB-lite"/>
    </source>
</evidence>
<gene>
    <name evidence="8" type="ORF">PNOK_0195600</name>
</gene>
<comment type="subcellular location">
    <subcellularLocation>
        <location evidence="1">Membrane</location>
        <topology evidence="1">Multi-pass membrane protein</topology>
    </subcellularLocation>
</comment>
<dbReference type="EMBL" id="NBII01000002">
    <property type="protein sequence ID" value="PAV21999.1"/>
    <property type="molecule type" value="Genomic_DNA"/>
</dbReference>
<feature type="transmembrane region" description="Helical" evidence="6">
    <location>
        <begin position="196"/>
        <end position="222"/>
    </location>
</feature>
<dbReference type="STRING" id="2282107.A0A286UR29"/>
<keyword evidence="3 6" id="KW-1133">Transmembrane helix</keyword>
<feature type="transmembrane region" description="Helical" evidence="6">
    <location>
        <begin position="288"/>
        <end position="309"/>
    </location>
</feature>
<evidence type="ECO:0000256" key="4">
    <source>
        <dbReference type="ARBA" id="ARBA00023136"/>
    </source>
</evidence>
<protein>
    <recommendedName>
        <fullName evidence="7">G-protein coupled receptors family 1 profile domain-containing protein</fullName>
    </recommendedName>
</protein>
<evidence type="ECO:0000313" key="8">
    <source>
        <dbReference type="EMBL" id="PAV21999.1"/>
    </source>
</evidence>
<evidence type="ECO:0000256" key="3">
    <source>
        <dbReference type="ARBA" id="ARBA00022989"/>
    </source>
</evidence>
<evidence type="ECO:0000256" key="1">
    <source>
        <dbReference type="ARBA" id="ARBA00004141"/>
    </source>
</evidence>
<comment type="caution">
    <text evidence="8">The sequence shown here is derived from an EMBL/GenBank/DDBJ whole genome shotgun (WGS) entry which is preliminary data.</text>
</comment>
<evidence type="ECO:0000313" key="9">
    <source>
        <dbReference type="Proteomes" id="UP000217199"/>
    </source>
</evidence>
<dbReference type="SUPFAM" id="SSF81321">
    <property type="entry name" value="Family A G protein-coupled receptor-like"/>
    <property type="match status" value="1"/>
</dbReference>
<feature type="transmembrane region" description="Helical" evidence="6">
    <location>
        <begin position="144"/>
        <end position="163"/>
    </location>
</feature>
<evidence type="ECO:0000256" key="2">
    <source>
        <dbReference type="ARBA" id="ARBA00022692"/>
    </source>
</evidence>
<reference evidence="8 9" key="1">
    <citation type="journal article" date="2017" name="Mol. Ecol.">
        <title>Comparative and population genomic landscape of Phellinus noxius: A hypervariable fungus causing root rot in trees.</title>
        <authorList>
            <person name="Chung C.L."/>
            <person name="Lee T.J."/>
            <person name="Akiba M."/>
            <person name="Lee H.H."/>
            <person name="Kuo T.H."/>
            <person name="Liu D."/>
            <person name="Ke H.M."/>
            <person name="Yokoi T."/>
            <person name="Roa M.B."/>
            <person name="Lu M.J."/>
            <person name="Chang Y.Y."/>
            <person name="Ann P.J."/>
            <person name="Tsai J.N."/>
            <person name="Chen C.Y."/>
            <person name="Tzean S.S."/>
            <person name="Ota Y."/>
            <person name="Hattori T."/>
            <person name="Sahashi N."/>
            <person name="Liou R.F."/>
            <person name="Kikuchi T."/>
            <person name="Tsai I.J."/>
        </authorList>
    </citation>
    <scope>NUCLEOTIDE SEQUENCE [LARGE SCALE GENOMIC DNA]</scope>
    <source>
        <strain evidence="8 9">FFPRI411160</strain>
    </source>
</reference>
<dbReference type="PROSITE" id="PS50262">
    <property type="entry name" value="G_PROTEIN_RECEP_F1_2"/>
    <property type="match status" value="1"/>
</dbReference>
<dbReference type="PANTHER" id="PTHR23112">
    <property type="entry name" value="G PROTEIN-COUPLED RECEPTOR 157-RELATED"/>
    <property type="match status" value="1"/>
</dbReference>
<evidence type="ECO:0000256" key="6">
    <source>
        <dbReference type="SAM" id="Phobius"/>
    </source>
</evidence>
<dbReference type="Gene3D" id="1.20.1070.10">
    <property type="entry name" value="Rhodopsin 7-helix transmembrane proteins"/>
    <property type="match status" value="1"/>
</dbReference>
<dbReference type="GO" id="GO:0004930">
    <property type="term" value="F:G protein-coupled receptor activity"/>
    <property type="evidence" value="ECO:0007669"/>
    <property type="project" value="TreeGrafter"/>
</dbReference>
<feature type="transmembrane region" description="Helical" evidence="6">
    <location>
        <begin position="110"/>
        <end position="132"/>
    </location>
</feature>
<name>A0A286UR29_9AGAM</name>
<dbReference type="Proteomes" id="UP000217199">
    <property type="component" value="Unassembled WGS sequence"/>
</dbReference>
<dbReference type="GO" id="GO:0005886">
    <property type="term" value="C:plasma membrane"/>
    <property type="evidence" value="ECO:0007669"/>
    <property type="project" value="TreeGrafter"/>
</dbReference>
<dbReference type="OrthoDB" id="100006at2759"/>
<dbReference type="PANTHER" id="PTHR23112:SF37">
    <property type="entry name" value="G PROTEIN-COUPLED RECEPTOR GPR1"/>
    <property type="match status" value="1"/>
</dbReference>
<keyword evidence="4 6" id="KW-0472">Membrane</keyword>
<organism evidence="8 9">
    <name type="scientific">Pyrrhoderma noxium</name>
    <dbReference type="NCBI Taxonomy" id="2282107"/>
    <lineage>
        <taxon>Eukaryota</taxon>
        <taxon>Fungi</taxon>
        <taxon>Dikarya</taxon>
        <taxon>Basidiomycota</taxon>
        <taxon>Agaricomycotina</taxon>
        <taxon>Agaricomycetes</taxon>
        <taxon>Hymenochaetales</taxon>
        <taxon>Hymenochaetaceae</taxon>
        <taxon>Pyrrhoderma</taxon>
    </lineage>
</organism>
<feature type="transmembrane region" description="Helical" evidence="6">
    <location>
        <begin position="258"/>
        <end position="276"/>
    </location>
</feature>
<feature type="region of interest" description="Disordered" evidence="5">
    <location>
        <begin position="404"/>
        <end position="425"/>
    </location>
</feature>
<feature type="transmembrane region" description="Helical" evidence="6">
    <location>
        <begin position="25"/>
        <end position="46"/>
    </location>
</feature>
<accession>A0A286UR29</accession>
<feature type="compositionally biased region" description="Polar residues" evidence="5">
    <location>
        <begin position="414"/>
        <end position="425"/>
    </location>
</feature>
<keyword evidence="2 6" id="KW-0812">Transmembrane</keyword>
<evidence type="ECO:0000259" key="7">
    <source>
        <dbReference type="PROSITE" id="PS50262"/>
    </source>
</evidence>